<proteinExistence type="predicted"/>
<accession>A0ACB8ZU08</accession>
<protein>
    <submittedName>
        <fullName evidence="1">Uncharacterized protein</fullName>
    </submittedName>
</protein>
<sequence>MKQTNTCILTSFLVILLVAYKTKATSQDDKEFLDAHNKARLRSSLPPLSYNQTLANIARKYASTRAQDCALKHSHGPYGENLFWGSADGMPKWTPKDAVYAWVKEHKYYDKAANSCVPGKKCGHYTQIMWRDTKRVGCALSYCNKKDTYVVCEYDPPGNIEGLSPFDKHDPFVYSNLHQNR</sequence>
<comment type="caution">
    <text evidence="1">The sequence shown here is derived from an EMBL/GenBank/DDBJ whole genome shotgun (WGS) entry which is preliminary data.</text>
</comment>
<evidence type="ECO:0000313" key="2">
    <source>
        <dbReference type="Proteomes" id="UP001055811"/>
    </source>
</evidence>
<reference evidence="2" key="1">
    <citation type="journal article" date="2022" name="Mol. Ecol. Resour.">
        <title>The genomes of chicory, endive, great burdock and yacon provide insights into Asteraceae palaeo-polyploidization history and plant inulin production.</title>
        <authorList>
            <person name="Fan W."/>
            <person name="Wang S."/>
            <person name="Wang H."/>
            <person name="Wang A."/>
            <person name="Jiang F."/>
            <person name="Liu H."/>
            <person name="Zhao H."/>
            <person name="Xu D."/>
            <person name="Zhang Y."/>
        </authorList>
    </citation>
    <scope>NUCLEOTIDE SEQUENCE [LARGE SCALE GENOMIC DNA]</scope>
    <source>
        <strain evidence="2">cv. Punajuju</strain>
    </source>
</reference>
<dbReference type="EMBL" id="CM042016">
    <property type="protein sequence ID" value="KAI3701312.1"/>
    <property type="molecule type" value="Genomic_DNA"/>
</dbReference>
<reference evidence="1 2" key="2">
    <citation type="journal article" date="2022" name="Mol. Ecol. Resour.">
        <title>The genomes of chicory, endive, great burdock and yacon provide insights into Asteraceae paleo-polyploidization history and plant inulin production.</title>
        <authorList>
            <person name="Fan W."/>
            <person name="Wang S."/>
            <person name="Wang H."/>
            <person name="Wang A."/>
            <person name="Jiang F."/>
            <person name="Liu H."/>
            <person name="Zhao H."/>
            <person name="Xu D."/>
            <person name="Zhang Y."/>
        </authorList>
    </citation>
    <scope>NUCLEOTIDE SEQUENCE [LARGE SCALE GENOMIC DNA]</scope>
    <source>
        <strain evidence="2">cv. Punajuju</strain>
        <tissue evidence="1">Leaves</tissue>
    </source>
</reference>
<dbReference type="Proteomes" id="UP001055811">
    <property type="component" value="Linkage Group LG08"/>
</dbReference>
<organism evidence="1 2">
    <name type="scientific">Cichorium intybus</name>
    <name type="common">Chicory</name>
    <dbReference type="NCBI Taxonomy" id="13427"/>
    <lineage>
        <taxon>Eukaryota</taxon>
        <taxon>Viridiplantae</taxon>
        <taxon>Streptophyta</taxon>
        <taxon>Embryophyta</taxon>
        <taxon>Tracheophyta</taxon>
        <taxon>Spermatophyta</taxon>
        <taxon>Magnoliopsida</taxon>
        <taxon>eudicotyledons</taxon>
        <taxon>Gunneridae</taxon>
        <taxon>Pentapetalae</taxon>
        <taxon>asterids</taxon>
        <taxon>campanulids</taxon>
        <taxon>Asterales</taxon>
        <taxon>Asteraceae</taxon>
        <taxon>Cichorioideae</taxon>
        <taxon>Cichorieae</taxon>
        <taxon>Cichoriinae</taxon>
        <taxon>Cichorium</taxon>
    </lineage>
</organism>
<gene>
    <name evidence="1" type="ORF">L2E82_45966</name>
</gene>
<evidence type="ECO:0000313" key="1">
    <source>
        <dbReference type="EMBL" id="KAI3701312.1"/>
    </source>
</evidence>
<keyword evidence="2" id="KW-1185">Reference proteome</keyword>
<name>A0ACB8ZU08_CICIN</name>